<name>A0AAE0AXB8_9ROSI</name>
<dbReference type="AlphaFoldDB" id="A0AAE0AXB8"/>
<accession>A0AAE0AXB8</accession>
<reference evidence="1" key="1">
    <citation type="journal article" date="2023" name="Plant J.">
        <title>Genome sequences and population genomics provide insights into the demographic history, inbreeding, and mutation load of two 'living fossil' tree species of Dipteronia.</title>
        <authorList>
            <person name="Feng Y."/>
            <person name="Comes H.P."/>
            <person name="Chen J."/>
            <person name="Zhu S."/>
            <person name="Lu R."/>
            <person name="Zhang X."/>
            <person name="Li P."/>
            <person name="Qiu J."/>
            <person name="Olsen K.M."/>
            <person name="Qiu Y."/>
        </authorList>
    </citation>
    <scope>NUCLEOTIDE SEQUENCE</scope>
    <source>
        <strain evidence="1">NBL</strain>
    </source>
</reference>
<evidence type="ECO:0000313" key="2">
    <source>
        <dbReference type="Proteomes" id="UP001281410"/>
    </source>
</evidence>
<organism evidence="1 2">
    <name type="scientific">Dipteronia sinensis</name>
    <dbReference type="NCBI Taxonomy" id="43782"/>
    <lineage>
        <taxon>Eukaryota</taxon>
        <taxon>Viridiplantae</taxon>
        <taxon>Streptophyta</taxon>
        <taxon>Embryophyta</taxon>
        <taxon>Tracheophyta</taxon>
        <taxon>Spermatophyta</taxon>
        <taxon>Magnoliopsida</taxon>
        <taxon>eudicotyledons</taxon>
        <taxon>Gunneridae</taxon>
        <taxon>Pentapetalae</taxon>
        <taxon>rosids</taxon>
        <taxon>malvids</taxon>
        <taxon>Sapindales</taxon>
        <taxon>Sapindaceae</taxon>
        <taxon>Hippocastanoideae</taxon>
        <taxon>Acereae</taxon>
        <taxon>Dipteronia</taxon>
    </lineage>
</organism>
<gene>
    <name evidence="1" type="ORF">Dsin_005191</name>
</gene>
<comment type="caution">
    <text evidence="1">The sequence shown here is derived from an EMBL/GenBank/DDBJ whole genome shotgun (WGS) entry which is preliminary data.</text>
</comment>
<sequence length="137" mass="15686">MSGYSRKSNTGNKDCEWIGYEGVIKTQKKKKKKTHSRASSRRKRNRILGLLDEAGTWQEDKLAMEKIVCRHFSSMFNISNPSHNRLGKVLDYEQPKLSASSGRLLDRPFSAEDVRKVLFDMSPTKAPDKDGFPALFY</sequence>
<keyword evidence="2" id="KW-1185">Reference proteome</keyword>
<evidence type="ECO:0000313" key="1">
    <source>
        <dbReference type="EMBL" id="KAK3225329.1"/>
    </source>
</evidence>
<proteinExistence type="predicted"/>
<protein>
    <submittedName>
        <fullName evidence="1">Uncharacterized protein</fullName>
    </submittedName>
</protein>
<dbReference type="EMBL" id="JANJYJ010000002">
    <property type="protein sequence ID" value="KAK3225329.1"/>
    <property type="molecule type" value="Genomic_DNA"/>
</dbReference>
<dbReference type="Proteomes" id="UP001281410">
    <property type="component" value="Unassembled WGS sequence"/>
</dbReference>